<evidence type="ECO:0000313" key="2">
    <source>
        <dbReference type="Proteomes" id="UP000229383"/>
    </source>
</evidence>
<protein>
    <submittedName>
        <fullName evidence="1">Uncharacterized protein</fullName>
    </submittedName>
</protein>
<evidence type="ECO:0000313" key="1">
    <source>
        <dbReference type="EMBL" id="PIR70367.1"/>
    </source>
</evidence>
<reference evidence="2" key="1">
    <citation type="submission" date="2017-09" db="EMBL/GenBank/DDBJ databases">
        <title>Depth-based differentiation of microbial function through sediment-hosted aquifers and enrichment of novel symbionts in the deep terrestrial subsurface.</title>
        <authorList>
            <person name="Probst A.J."/>
            <person name="Ladd B."/>
            <person name="Jarett J.K."/>
            <person name="Geller-Mcgrath D.E."/>
            <person name="Sieber C.M.K."/>
            <person name="Emerson J.B."/>
            <person name="Anantharaman K."/>
            <person name="Thomas B.C."/>
            <person name="Malmstrom R."/>
            <person name="Stieglmeier M."/>
            <person name="Klingl A."/>
            <person name="Woyke T."/>
            <person name="Ryan C.M."/>
            <person name="Banfield J.F."/>
        </authorList>
    </citation>
    <scope>NUCLEOTIDE SEQUENCE [LARGE SCALE GENOMIC DNA]</scope>
</reference>
<gene>
    <name evidence="1" type="ORF">COU46_02010</name>
</gene>
<dbReference type="EMBL" id="PFCN01000023">
    <property type="protein sequence ID" value="PIR70367.1"/>
    <property type="molecule type" value="Genomic_DNA"/>
</dbReference>
<organism evidence="1 2">
    <name type="scientific">Candidatus Niyogibacteria bacterium CG10_big_fil_rev_8_21_14_0_10_42_19</name>
    <dbReference type="NCBI Taxonomy" id="1974725"/>
    <lineage>
        <taxon>Bacteria</taxon>
        <taxon>Candidatus Niyogiibacteriota</taxon>
    </lineage>
</organism>
<dbReference type="AlphaFoldDB" id="A0A2H0TFN7"/>
<comment type="caution">
    <text evidence="1">The sequence shown here is derived from an EMBL/GenBank/DDBJ whole genome shotgun (WGS) entry which is preliminary data.</text>
</comment>
<sequence>MCGQNLKPKVKSFSQRLILGSLASKWGKASVKRRIYNKGVDALEKTSEREIEDIQEKIH</sequence>
<proteinExistence type="predicted"/>
<dbReference type="Proteomes" id="UP000229383">
    <property type="component" value="Unassembled WGS sequence"/>
</dbReference>
<name>A0A2H0TFN7_9BACT</name>
<accession>A0A2H0TFN7</accession>